<reference evidence="5 6" key="1">
    <citation type="submission" date="2019-11" db="EMBL/GenBank/DDBJ databases">
        <title>Whole-genome sequence of Rhodoplanes serenus DSM 18633, type strain.</title>
        <authorList>
            <person name="Kyndt J.A."/>
            <person name="Meyer T.E."/>
        </authorList>
    </citation>
    <scope>NUCLEOTIDE SEQUENCE [LARGE SCALE GENOMIC DNA]</scope>
    <source>
        <strain evidence="5 6">DSM 18633</strain>
    </source>
</reference>
<dbReference type="Proteomes" id="UP000438991">
    <property type="component" value="Unassembled WGS sequence"/>
</dbReference>
<feature type="region of interest" description="Disordered" evidence="4">
    <location>
        <begin position="55"/>
        <end position="78"/>
    </location>
</feature>
<evidence type="ECO:0000256" key="2">
    <source>
        <dbReference type="ARBA" id="ARBA00022833"/>
    </source>
</evidence>
<evidence type="ECO:0000313" key="5">
    <source>
        <dbReference type="EMBL" id="MTW15053.1"/>
    </source>
</evidence>
<comment type="caution">
    <text evidence="5">The sequence shown here is derived from an EMBL/GenBank/DDBJ whole genome shotgun (WGS) entry which is preliminary data.</text>
</comment>
<dbReference type="PANTHER" id="PTHR36150:SF1">
    <property type="entry name" value="DNA GYRASE INHIBITOR YACG"/>
    <property type="match status" value="1"/>
</dbReference>
<evidence type="ECO:0000256" key="4">
    <source>
        <dbReference type="SAM" id="MobiDB-lite"/>
    </source>
</evidence>
<protein>
    <recommendedName>
        <fullName evidence="3">DNA gyrase inhibitor YacG</fullName>
    </recommendedName>
</protein>
<sequence>MLSSMPSLAPGRPCPICRKPASEPHRPFCSQRCKDVDLHRWLSGVYAVPAVEAEEDELGLAEPEDAPPLGRRSPADGT</sequence>
<evidence type="ECO:0000313" key="6">
    <source>
        <dbReference type="Proteomes" id="UP000438991"/>
    </source>
</evidence>
<keyword evidence="2 3" id="KW-0862">Zinc</keyword>
<feature type="binding site" evidence="3">
    <location>
        <position position="29"/>
    </location>
    <ligand>
        <name>Zn(2+)</name>
        <dbReference type="ChEBI" id="CHEBI:29105"/>
    </ligand>
</feature>
<dbReference type="GO" id="GO:0008270">
    <property type="term" value="F:zinc ion binding"/>
    <property type="evidence" value="ECO:0007669"/>
    <property type="project" value="UniProtKB-UniRule"/>
</dbReference>
<comment type="function">
    <text evidence="3">Inhibits all the catalytic activities of DNA gyrase by preventing its interaction with DNA. Acts by binding directly to the C-terminal domain of GyrB, which probably disrupts DNA binding by the gyrase.</text>
</comment>
<organism evidence="5 6">
    <name type="scientific">Rhodoplanes serenus</name>
    <dbReference type="NCBI Taxonomy" id="200615"/>
    <lineage>
        <taxon>Bacteria</taxon>
        <taxon>Pseudomonadati</taxon>
        <taxon>Pseudomonadota</taxon>
        <taxon>Alphaproteobacteria</taxon>
        <taxon>Hyphomicrobiales</taxon>
        <taxon>Nitrobacteraceae</taxon>
        <taxon>Rhodoplanes</taxon>
    </lineage>
</organism>
<name>A0A9X4XH46_9BRAD</name>
<dbReference type="Gene3D" id="3.30.50.10">
    <property type="entry name" value="Erythroid Transcription Factor GATA-1, subunit A"/>
    <property type="match status" value="1"/>
</dbReference>
<comment type="similarity">
    <text evidence="3">Belongs to the DNA gyrase inhibitor YacG family.</text>
</comment>
<feature type="binding site" evidence="3">
    <location>
        <position position="17"/>
    </location>
    <ligand>
        <name>Zn(2+)</name>
        <dbReference type="ChEBI" id="CHEBI:29105"/>
    </ligand>
</feature>
<dbReference type="GO" id="GO:0006355">
    <property type="term" value="P:regulation of DNA-templated transcription"/>
    <property type="evidence" value="ECO:0007669"/>
    <property type="project" value="InterPro"/>
</dbReference>
<feature type="compositionally biased region" description="Acidic residues" evidence="4">
    <location>
        <begin position="55"/>
        <end position="65"/>
    </location>
</feature>
<dbReference type="HAMAP" id="MF_00649">
    <property type="entry name" value="DNA_gyrase_inhibitor_YacG"/>
    <property type="match status" value="1"/>
</dbReference>
<feature type="binding site" evidence="3">
    <location>
        <position position="14"/>
    </location>
    <ligand>
        <name>Zn(2+)</name>
        <dbReference type="ChEBI" id="CHEBI:29105"/>
    </ligand>
</feature>
<dbReference type="AlphaFoldDB" id="A0A9X4XH46"/>
<evidence type="ECO:0000256" key="1">
    <source>
        <dbReference type="ARBA" id="ARBA00022723"/>
    </source>
</evidence>
<gene>
    <name evidence="3 5" type="primary">yacG</name>
    <name evidence="5" type="ORF">GJ689_02405</name>
</gene>
<dbReference type="SUPFAM" id="SSF57716">
    <property type="entry name" value="Glucocorticoid receptor-like (DNA-binding domain)"/>
    <property type="match status" value="1"/>
</dbReference>
<proteinExistence type="inferred from homology"/>
<comment type="subunit">
    <text evidence="3">Interacts with GyrB.</text>
</comment>
<evidence type="ECO:0000256" key="3">
    <source>
        <dbReference type="HAMAP-Rule" id="MF_00649"/>
    </source>
</evidence>
<keyword evidence="1 3" id="KW-0479">Metal-binding</keyword>
<dbReference type="NCBIfam" id="NF002362">
    <property type="entry name" value="PRK01343.1"/>
    <property type="match status" value="1"/>
</dbReference>
<dbReference type="GO" id="GO:0008657">
    <property type="term" value="F:DNA topoisomerase type II (double strand cut, ATP-hydrolyzing) inhibitor activity"/>
    <property type="evidence" value="ECO:0007669"/>
    <property type="project" value="UniProtKB-UniRule"/>
</dbReference>
<dbReference type="InterPro" id="IPR005584">
    <property type="entry name" value="DNA_gyrase_inhibitor_YacG"/>
</dbReference>
<feature type="binding site" evidence="3">
    <location>
        <position position="33"/>
    </location>
    <ligand>
        <name>Zn(2+)</name>
        <dbReference type="ChEBI" id="CHEBI:29105"/>
    </ligand>
</feature>
<comment type="cofactor">
    <cofactor evidence="3">
        <name>Zn(2+)</name>
        <dbReference type="ChEBI" id="CHEBI:29105"/>
    </cofactor>
    <text evidence="3">Binds 1 zinc ion.</text>
</comment>
<dbReference type="EMBL" id="WNKV01000002">
    <property type="protein sequence ID" value="MTW15053.1"/>
    <property type="molecule type" value="Genomic_DNA"/>
</dbReference>
<dbReference type="PANTHER" id="PTHR36150">
    <property type="entry name" value="DNA GYRASE INHIBITOR YACG"/>
    <property type="match status" value="1"/>
</dbReference>
<dbReference type="InterPro" id="IPR013088">
    <property type="entry name" value="Znf_NHR/GATA"/>
</dbReference>
<accession>A0A9X4XH46</accession>
<dbReference type="Pfam" id="PF03884">
    <property type="entry name" value="YacG"/>
    <property type="match status" value="1"/>
</dbReference>